<evidence type="ECO:0000313" key="3">
    <source>
        <dbReference type="Proteomes" id="UP000183257"/>
    </source>
</evidence>
<evidence type="ECO:0000256" key="1">
    <source>
        <dbReference type="SAM" id="SignalP"/>
    </source>
</evidence>
<gene>
    <name evidence="2" type="ORF">SAMN05660313_01542</name>
</gene>
<feature type="signal peptide" evidence="1">
    <location>
        <begin position="1"/>
        <end position="18"/>
    </location>
</feature>
<protein>
    <submittedName>
        <fullName evidence="2">Uncharacterized protein</fullName>
    </submittedName>
</protein>
<dbReference type="RefSeq" id="WP_072303206.1">
    <property type="nucleotide sequence ID" value="NZ_FPIY01000002.1"/>
</dbReference>
<feature type="chain" id="PRO_5012182300" evidence="1">
    <location>
        <begin position="19"/>
        <end position="262"/>
    </location>
</feature>
<accession>A0A1K1P1W9</accession>
<sequence length="262" mass="30084">MKKFLFSAIFMCSFFLSAQNFNEYKYIIVPKKFNAFKEADQYRTSALIKFLFTKKGYTVVYDDDLPQDLKSNRCLGLLVDLKDESSMFTTKAGLLLKDCNSDQVFETKLAKSKQKEYQKSYSEAIRNAFKSFDTISYTYQPKEEEKQNAAPVVVSFKNDVNKVEEKEVVSASEEKQEQTSSTAKAEVVAASSVLYAQEIPNGFQLVDSTPKIEYKIYKTTVQDYYIATNNALNGVVINKAGTWFFEYYQGDKLMSKELQIKF</sequence>
<reference evidence="3" key="1">
    <citation type="submission" date="2016-11" db="EMBL/GenBank/DDBJ databases">
        <authorList>
            <person name="Varghese N."/>
            <person name="Submissions S."/>
        </authorList>
    </citation>
    <scope>NUCLEOTIDE SEQUENCE [LARGE SCALE GENOMIC DNA]</scope>
    <source>
        <strain evidence="3">DSM 24786</strain>
    </source>
</reference>
<dbReference type="Proteomes" id="UP000183257">
    <property type="component" value="Unassembled WGS sequence"/>
</dbReference>
<keyword evidence="1" id="KW-0732">Signal</keyword>
<name>A0A1K1P1W9_9FLAO</name>
<evidence type="ECO:0000313" key="2">
    <source>
        <dbReference type="EMBL" id="SFW41564.1"/>
    </source>
</evidence>
<dbReference type="STRING" id="76595.SAMN05660313_01542"/>
<proteinExistence type="predicted"/>
<dbReference type="AlphaFoldDB" id="A0A1K1P1W9"/>
<dbReference type="OrthoDB" id="1274006at2"/>
<keyword evidence="3" id="KW-1185">Reference proteome</keyword>
<dbReference type="EMBL" id="FPIY01000002">
    <property type="protein sequence ID" value="SFW41564.1"/>
    <property type="molecule type" value="Genomic_DNA"/>
</dbReference>
<organism evidence="2 3">
    <name type="scientific">Cellulophaga fucicola</name>
    <dbReference type="NCBI Taxonomy" id="76595"/>
    <lineage>
        <taxon>Bacteria</taxon>
        <taxon>Pseudomonadati</taxon>
        <taxon>Bacteroidota</taxon>
        <taxon>Flavobacteriia</taxon>
        <taxon>Flavobacteriales</taxon>
        <taxon>Flavobacteriaceae</taxon>
        <taxon>Cellulophaga</taxon>
    </lineage>
</organism>